<dbReference type="AlphaFoldDB" id="A0A075AFY9"/>
<evidence type="ECO:0000313" key="3">
    <source>
        <dbReference type="Proteomes" id="UP000054324"/>
    </source>
</evidence>
<keyword evidence="3" id="KW-1185">Reference proteome</keyword>
<dbReference type="CTD" id="20319134"/>
<dbReference type="Proteomes" id="UP000054324">
    <property type="component" value="Unassembled WGS sequence"/>
</dbReference>
<sequence length="68" mass="7264">MAMVKASSERQQFALLGLQTSKCSSWSTSPLPQSRVSSDSKKAGAPQTCPPETVLCGKITIFVNADFD</sequence>
<evidence type="ECO:0000256" key="1">
    <source>
        <dbReference type="SAM" id="MobiDB-lite"/>
    </source>
</evidence>
<dbReference type="RefSeq" id="XP_009168084.1">
    <property type="nucleotide sequence ID" value="XM_009169820.1"/>
</dbReference>
<feature type="compositionally biased region" description="Polar residues" evidence="1">
    <location>
        <begin position="22"/>
        <end position="37"/>
    </location>
</feature>
<dbReference type="EMBL" id="KL596705">
    <property type="protein sequence ID" value="KER28199.1"/>
    <property type="molecule type" value="Genomic_DNA"/>
</dbReference>
<name>A0A075AFY9_OPIVI</name>
<dbReference type="KEGG" id="ovi:T265_04952"/>
<gene>
    <name evidence="2" type="ORF">T265_04952</name>
</gene>
<reference evidence="2 3" key="1">
    <citation type="submission" date="2013-11" db="EMBL/GenBank/DDBJ databases">
        <title>Opisthorchis viverrini - life in the bile duct.</title>
        <authorList>
            <person name="Young N.D."/>
            <person name="Nagarajan N."/>
            <person name="Lin S.J."/>
            <person name="Korhonen P.K."/>
            <person name="Jex A.R."/>
            <person name="Hall R.S."/>
            <person name="Safavi-Hemami H."/>
            <person name="Kaewkong W."/>
            <person name="Bertrand D."/>
            <person name="Gao S."/>
            <person name="Seet Q."/>
            <person name="Wongkham S."/>
            <person name="Teh B.T."/>
            <person name="Wongkham C."/>
            <person name="Intapan P.M."/>
            <person name="Maleewong W."/>
            <person name="Yang X."/>
            <person name="Hu M."/>
            <person name="Wang Z."/>
            <person name="Hofmann A."/>
            <person name="Sternberg P.W."/>
            <person name="Tan P."/>
            <person name="Wang J."/>
            <person name="Gasser R.B."/>
        </authorList>
    </citation>
    <scope>NUCLEOTIDE SEQUENCE [LARGE SCALE GENOMIC DNA]</scope>
</reference>
<accession>A0A075AFY9</accession>
<evidence type="ECO:0000313" key="2">
    <source>
        <dbReference type="EMBL" id="KER28199.1"/>
    </source>
</evidence>
<dbReference type="GeneID" id="20319134"/>
<proteinExistence type="predicted"/>
<protein>
    <submittedName>
        <fullName evidence="2">Uncharacterized protein</fullName>
    </submittedName>
</protein>
<organism evidence="2 3">
    <name type="scientific">Opisthorchis viverrini</name>
    <name type="common">Southeast Asian liver fluke</name>
    <dbReference type="NCBI Taxonomy" id="6198"/>
    <lineage>
        <taxon>Eukaryota</taxon>
        <taxon>Metazoa</taxon>
        <taxon>Spiralia</taxon>
        <taxon>Lophotrochozoa</taxon>
        <taxon>Platyhelminthes</taxon>
        <taxon>Trematoda</taxon>
        <taxon>Digenea</taxon>
        <taxon>Opisthorchiida</taxon>
        <taxon>Opisthorchiata</taxon>
        <taxon>Opisthorchiidae</taxon>
        <taxon>Opisthorchis</taxon>
    </lineage>
</organism>
<feature type="region of interest" description="Disordered" evidence="1">
    <location>
        <begin position="22"/>
        <end position="48"/>
    </location>
</feature>